<proteinExistence type="inferred from homology"/>
<dbReference type="Proteomes" id="UP000254640">
    <property type="component" value="Unassembled WGS sequence"/>
</dbReference>
<dbReference type="Gene3D" id="3.90.470.20">
    <property type="entry name" value="4'-phosphopantetheinyl transferase domain"/>
    <property type="match status" value="1"/>
</dbReference>
<dbReference type="Pfam" id="PF01648">
    <property type="entry name" value="ACPS"/>
    <property type="match status" value="1"/>
</dbReference>
<dbReference type="GO" id="GO:0009366">
    <property type="term" value="C:enterobactin synthetase complex"/>
    <property type="evidence" value="ECO:0007669"/>
    <property type="project" value="InterPro"/>
</dbReference>
<comment type="catalytic activity">
    <reaction evidence="11">
        <text>apo-[peptidyl-carrier protein] + CoA = holo-[peptidyl-carrier protein] + adenosine 3',5'-bisphosphate + H(+)</text>
        <dbReference type="Rhea" id="RHEA:46228"/>
        <dbReference type="Rhea" id="RHEA-COMP:11479"/>
        <dbReference type="Rhea" id="RHEA-COMP:11480"/>
        <dbReference type="ChEBI" id="CHEBI:15378"/>
        <dbReference type="ChEBI" id="CHEBI:29999"/>
        <dbReference type="ChEBI" id="CHEBI:57287"/>
        <dbReference type="ChEBI" id="CHEBI:58343"/>
        <dbReference type="ChEBI" id="CHEBI:64479"/>
    </reaction>
</comment>
<accession>A0A379AD85</accession>
<comment type="similarity">
    <text evidence="3">Belongs to the P-Pant transferase superfamily. EntD family.</text>
</comment>
<feature type="binding site" evidence="12">
    <location>
        <position position="69"/>
    </location>
    <ligand>
        <name>CoA</name>
        <dbReference type="ChEBI" id="CHEBI:57287"/>
    </ligand>
</feature>
<comment type="subunit">
    <text evidence="4">EntB, EntD, EntE, and EntF form a multienzyme complex called enterobactin synthase.</text>
</comment>
<dbReference type="STRING" id="549.BEE12_00915"/>
<protein>
    <recommendedName>
        <fullName evidence="5">Enterobactin synthase component D</fullName>
    </recommendedName>
    <alternativeName>
        <fullName evidence="8">4'-phosphopantetheinyl transferase EntD</fullName>
    </alternativeName>
    <alternativeName>
        <fullName evidence="9">Enterochelin synthase D</fullName>
    </alternativeName>
</protein>
<feature type="domain" description="4'-phosphopantetheinyl transferase N-terminal" evidence="15">
    <location>
        <begin position="52"/>
        <end position="115"/>
    </location>
</feature>
<comment type="pathway">
    <text evidence="2">Siderophore biosynthesis; enterobactin biosynthesis.</text>
</comment>
<keyword evidence="13" id="KW-0479">Metal-binding</keyword>
<feature type="binding site" evidence="13">
    <location>
        <position position="125"/>
    </location>
    <ligand>
        <name>Mg(2+)</name>
        <dbReference type="ChEBI" id="CHEBI:18420"/>
    </ligand>
</feature>
<feature type="domain" description="4'-phosphopantetheinyl transferase" evidence="14">
    <location>
        <begin position="121"/>
        <end position="206"/>
    </location>
</feature>
<evidence type="ECO:0000256" key="4">
    <source>
        <dbReference type="ARBA" id="ARBA00011503"/>
    </source>
</evidence>
<evidence type="ECO:0000256" key="9">
    <source>
        <dbReference type="ARBA" id="ARBA00031996"/>
    </source>
</evidence>
<evidence type="ECO:0000313" key="16">
    <source>
        <dbReference type="EMBL" id="SUB15841.1"/>
    </source>
</evidence>
<feature type="binding site" evidence="12">
    <location>
        <position position="125"/>
    </location>
    <ligand>
        <name>CoA</name>
        <dbReference type="ChEBI" id="CHEBI:57287"/>
    </ligand>
</feature>
<comment type="cofactor">
    <cofactor evidence="13">
        <name>Mg(2+)</name>
        <dbReference type="ChEBI" id="CHEBI:18420"/>
    </cofactor>
</comment>
<organism evidence="16 17">
    <name type="scientific">Enterobacter agglomerans</name>
    <name type="common">Erwinia herbicola</name>
    <name type="synonym">Pantoea agglomerans</name>
    <dbReference type="NCBI Taxonomy" id="549"/>
    <lineage>
        <taxon>Bacteria</taxon>
        <taxon>Pseudomonadati</taxon>
        <taxon>Pseudomonadota</taxon>
        <taxon>Gammaproteobacteria</taxon>
        <taxon>Enterobacterales</taxon>
        <taxon>Erwiniaceae</taxon>
        <taxon>Pantoea</taxon>
        <taxon>Pantoea agglomerans group</taxon>
    </lineage>
</organism>
<dbReference type="PANTHER" id="PTHR38096:SF1">
    <property type="entry name" value="ENTEROBACTIN SYNTHASE COMPONENT D"/>
    <property type="match status" value="1"/>
</dbReference>
<feature type="binding site" evidence="13">
    <location>
        <position position="127"/>
    </location>
    <ligand>
        <name>Mg(2+)</name>
        <dbReference type="ChEBI" id="CHEBI:18420"/>
    </ligand>
</feature>
<dbReference type="InterPro" id="IPR008278">
    <property type="entry name" value="4-PPantetheinyl_Trfase_dom"/>
</dbReference>
<dbReference type="SUPFAM" id="SSF56214">
    <property type="entry name" value="4'-phosphopantetheinyl transferase"/>
    <property type="match status" value="1"/>
</dbReference>
<dbReference type="UniPathway" id="UPA00017"/>
<dbReference type="GO" id="GO:0005886">
    <property type="term" value="C:plasma membrane"/>
    <property type="evidence" value="ECO:0007669"/>
    <property type="project" value="TreeGrafter"/>
</dbReference>
<dbReference type="InterPro" id="IPR041354">
    <property type="entry name" value="4PPT_N"/>
</dbReference>
<evidence type="ECO:0000256" key="8">
    <source>
        <dbReference type="ARBA" id="ARBA00029894"/>
    </source>
</evidence>
<feature type="binding site" evidence="12">
    <location>
        <begin position="105"/>
        <end position="106"/>
    </location>
    <ligand>
        <name>CoA</name>
        <dbReference type="ChEBI" id="CHEBI:57287"/>
    </ligand>
</feature>
<dbReference type="InterPro" id="IPR003542">
    <property type="entry name" value="Enbac_synth_compD-like"/>
</dbReference>
<evidence type="ECO:0000256" key="10">
    <source>
        <dbReference type="ARBA" id="ARBA00049176"/>
    </source>
</evidence>
<keyword evidence="17" id="KW-1185">Reference proteome</keyword>
<dbReference type="PRINTS" id="PR01399">
    <property type="entry name" value="ENTSNTHTASED"/>
</dbReference>
<dbReference type="Pfam" id="PF17837">
    <property type="entry name" value="4PPT_N"/>
    <property type="match status" value="1"/>
</dbReference>
<feature type="binding site" evidence="12">
    <location>
        <position position="174"/>
    </location>
    <ligand>
        <name>CoA</name>
        <dbReference type="ChEBI" id="CHEBI:57287"/>
    </ligand>
</feature>
<dbReference type="GO" id="GO:0008897">
    <property type="term" value="F:holo-[acyl-carrier-protein] synthase activity"/>
    <property type="evidence" value="ECO:0007669"/>
    <property type="project" value="InterPro"/>
</dbReference>
<feature type="binding site" evidence="12">
    <location>
        <position position="61"/>
    </location>
    <ligand>
        <name>CoA</name>
        <dbReference type="ChEBI" id="CHEBI:57287"/>
    </ligand>
</feature>
<evidence type="ECO:0000256" key="5">
    <source>
        <dbReference type="ARBA" id="ARBA00019087"/>
    </source>
</evidence>
<name>A0A379AD85_ENTAG</name>
<evidence type="ECO:0000256" key="6">
    <source>
        <dbReference type="ARBA" id="ARBA00022679"/>
    </source>
</evidence>
<gene>
    <name evidence="16" type="ORF">NCTC9381_01735</name>
</gene>
<dbReference type="GO" id="GO:0009239">
    <property type="term" value="P:enterobactin biosynthetic process"/>
    <property type="evidence" value="ECO:0007669"/>
    <property type="project" value="UniProtKB-UniPathway"/>
</dbReference>
<keyword evidence="7" id="KW-0259">Enterobactin biosynthesis</keyword>
<sequence length="351" mass="38888">MRYPDLPLPPVAGGFILSRHLNRSDPLLAVSHFDPQKYHDGLAVEWDIPLPARLQQAVSKRRAEYLASRLLVRSVMAELGIADFILTNAADRSPCWPAGIQASLSHSAGIVVVAATRQPCAVGVDVEQFMSETTAHETAELLMNEQEQHLLRTLPVSFCAAATLLFSLKESVYKAIWPQLLQPMDFPDAELVSVDFSQQRATLRLTQDFSGCFCDGDVTGGELCVAGYSGNHANHTSALKKPAKQYALKLCGLAGGNTDERKGSEWQKPEFLLIANVAWFRRSMPLRFFAKLCQLPLKPGVGAFYRVERGKIALITGQLRQLAFTHLQQPIGMYEVVIVMADSKHRFTRLL</sequence>
<evidence type="ECO:0000313" key="17">
    <source>
        <dbReference type="Proteomes" id="UP000254640"/>
    </source>
</evidence>
<evidence type="ECO:0000256" key="11">
    <source>
        <dbReference type="ARBA" id="ARBA00049191"/>
    </source>
</evidence>
<keyword evidence="6 16" id="KW-0808">Transferase</keyword>
<dbReference type="GO" id="GO:0000287">
    <property type="term" value="F:magnesium ion binding"/>
    <property type="evidence" value="ECO:0007669"/>
    <property type="project" value="InterPro"/>
</dbReference>
<evidence type="ECO:0000256" key="13">
    <source>
        <dbReference type="PIRSR" id="PIRSR603542-2"/>
    </source>
</evidence>
<dbReference type="PANTHER" id="PTHR38096">
    <property type="entry name" value="ENTEROBACTIN SYNTHASE COMPONENT D"/>
    <property type="match status" value="1"/>
</dbReference>
<evidence type="ECO:0000256" key="3">
    <source>
        <dbReference type="ARBA" id="ARBA00008342"/>
    </source>
</evidence>
<dbReference type="EMBL" id="UGSO01000001">
    <property type="protein sequence ID" value="SUB15841.1"/>
    <property type="molecule type" value="Genomic_DNA"/>
</dbReference>
<dbReference type="InterPro" id="IPR037143">
    <property type="entry name" value="4-PPantetheinyl_Trfase_dom_sf"/>
</dbReference>
<keyword evidence="13" id="KW-0460">Magnesium</keyword>
<evidence type="ECO:0000256" key="12">
    <source>
        <dbReference type="PIRSR" id="PIRSR603542-1"/>
    </source>
</evidence>
<evidence type="ECO:0000256" key="2">
    <source>
        <dbReference type="ARBA" id="ARBA00004993"/>
    </source>
</evidence>
<feature type="binding site" evidence="12">
    <location>
        <position position="170"/>
    </location>
    <ligand>
        <name>CoA</name>
        <dbReference type="ChEBI" id="CHEBI:57287"/>
    </ligand>
</feature>
<evidence type="ECO:0000259" key="15">
    <source>
        <dbReference type="Pfam" id="PF17837"/>
    </source>
</evidence>
<dbReference type="AlphaFoldDB" id="A0A379AD85"/>
<evidence type="ECO:0000259" key="14">
    <source>
        <dbReference type="Pfam" id="PF01648"/>
    </source>
</evidence>
<evidence type="ECO:0000256" key="1">
    <source>
        <dbReference type="ARBA" id="ARBA00003937"/>
    </source>
</evidence>
<comment type="function">
    <text evidence="1">Involved in the biosynthesis of the siderophore enterobactin (enterochelin), which is a macrocyclic trimeric lactone of N-(2,3-dihydroxybenzoyl)-serine. The serine trilactone serves as a scaffolding for the three catechol functionalities that provide hexadentate coordination for the tightly ligated iron(2+) atoms. Plays an essential role in the assembly of the enterobactin by catalyzing the transfer of the 4'-phosphopantetheine (Ppant) moiety from coenzyme A to the apo-domains of both EntB (ArCP domain) and EntF (PCP domain) to yield their holo-forms which make them competent for the activation of 2,3-dihydroxybenzoate (DHB) and L-serine, respectively.</text>
</comment>
<reference evidence="16 17" key="1">
    <citation type="submission" date="2018-06" db="EMBL/GenBank/DDBJ databases">
        <authorList>
            <consortium name="Pathogen Informatics"/>
            <person name="Doyle S."/>
        </authorList>
    </citation>
    <scope>NUCLEOTIDE SEQUENCE [LARGE SCALE GENOMIC DNA]</scope>
    <source>
        <strain evidence="16 17">NCTC9381</strain>
    </source>
</reference>
<comment type="catalytic activity">
    <reaction evidence="10">
        <text>apo-[aryl-carrier protein] + CoA = holo-[aryl-carrier protein] + adenosine 3',5'-bisphosphate + H(+)</text>
        <dbReference type="Rhea" id="RHEA:48404"/>
        <dbReference type="Rhea" id="RHEA-COMP:15903"/>
        <dbReference type="Rhea" id="RHEA-COMP:17557"/>
        <dbReference type="ChEBI" id="CHEBI:15378"/>
        <dbReference type="ChEBI" id="CHEBI:29999"/>
        <dbReference type="ChEBI" id="CHEBI:57287"/>
        <dbReference type="ChEBI" id="CHEBI:58343"/>
        <dbReference type="ChEBI" id="CHEBI:64479"/>
    </reaction>
</comment>
<evidence type="ECO:0000256" key="7">
    <source>
        <dbReference type="ARBA" id="ARBA00023191"/>
    </source>
</evidence>